<accession>A0A195FJU1</accession>
<dbReference type="AlphaFoldDB" id="A0A195FJU1"/>
<reference evidence="1 2" key="1">
    <citation type="submission" date="2016-03" db="EMBL/GenBank/DDBJ databases">
        <title>Trachymyrmex septentrionalis WGS genome.</title>
        <authorList>
            <person name="Nygaard S."/>
            <person name="Hu H."/>
            <person name="Boomsma J."/>
            <person name="Zhang G."/>
        </authorList>
    </citation>
    <scope>NUCLEOTIDE SEQUENCE [LARGE SCALE GENOMIC DNA]</scope>
    <source>
        <strain evidence="1">Tsep2-gDNA-1</strain>
        <tissue evidence="1">Whole body</tissue>
    </source>
</reference>
<dbReference type="Proteomes" id="UP000078541">
    <property type="component" value="Unassembled WGS sequence"/>
</dbReference>
<evidence type="ECO:0000313" key="1">
    <source>
        <dbReference type="EMBL" id="KYN40668.1"/>
    </source>
</evidence>
<organism evidence="1 2">
    <name type="scientific">Trachymyrmex septentrionalis</name>
    <dbReference type="NCBI Taxonomy" id="34720"/>
    <lineage>
        <taxon>Eukaryota</taxon>
        <taxon>Metazoa</taxon>
        <taxon>Ecdysozoa</taxon>
        <taxon>Arthropoda</taxon>
        <taxon>Hexapoda</taxon>
        <taxon>Insecta</taxon>
        <taxon>Pterygota</taxon>
        <taxon>Neoptera</taxon>
        <taxon>Endopterygota</taxon>
        <taxon>Hymenoptera</taxon>
        <taxon>Apocrita</taxon>
        <taxon>Aculeata</taxon>
        <taxon>Formicoidea</taxon>
        <taxon>Formicidae</taxon>
        <taxon>Myrmicinae</taxon>
        <taxon>Trachymyrmex</taxon>
    </lineage>
</organism>
<gene>
    <name evidence="1" type="ORF">ALC56_04977</name>
</gene>
<sequence>MRHIATTALSVPETGEECGDFYKYEETKLARAFIRSIVPECIRAESLPEVVMLRFVSKSGIPWRVQSASAINLKIITKYYCDLQRFGIILLTTLVGLAWSAPAPAPRPLTLVSELKTPASTAKLTPLVAPIAPIATPVIAPVSRLAYAAPVFSQVSPYAYYSAPIAEIPSSYSIEQHGPVAVDLSKARVEVCVNWVKTIHARFSVARSTIHDTKFPVLRKAAENPCYVMTQCVVSLESESPSIRRGSGARKIVYRWCI</sequence>
<protein>
    <submittedName>
        <fullName evidence="1">Uncharacterized protein</fullName>
    </submittedName>
</protein>
<keyword evidence="2" id="KW-1185">Reference proteome</keyword>
<proteinExistence type="predicted"/>
<evidence type="ECO:0000313" key="2">
    <source>
        <dbReference type="Proteomes" id="UP000078541"/>
    </source>
</evidence>
<name>A0A195FJU1_9HYME</name>
<dbReference type="EMBL" id="KQ981522">
    <property type="protein sequence ID" value="KYN40668.1"/>
    <property type="molecule type" value="Genomic_DNA"/>
</dbReference>